<sequence length="320" mass="35300">MGAADPKGPTTMTNDTREPEHHASPTATLLDELQLYGHRPFQDEPDPRPLPEAHIVTGAIADIFDALGAMFEDTRLEPDLDDLLWSTVSIFHRAADRIERELDTNEQAQKRMQREQDGSEVKSVELERLLAEGLTLIERRNAFEAMRDLAADHYETRTGSPWRPRSGSMVNRKALTAAMIDSRDFIAARKRAETEVMLPAGPKIGFTGGIDCTDHPAIWAALDRVYAKHPDMVLLHGGSPKGAEKIAACWADARKVAQIAFKPDWTRHAKAAPFKRNDALLDVLPIGVVVFPGSGISDNLADKARKLGIPLFDFRRGGGA</sequence>
<evidence type="ECO:0000256" key="1">
    <source>
        <dbReference type="SAM" id="MobiDB-lite"/>
    </source>
</evidence>
<evidence type="ECO:0000259" key="2">
    <source>
        <dbReference type="Pfam" id="PF10686"/>
    </source>
</evidence>
<dbReference type="OrthoDB" id="9806973at2"/>
<protein>
    <submittedName>
        <fullName evidence="3">DUF2493 domain-containing protein</fullName>
    </submittedName>
</protein>
<organism evidence="3 4">
    <name type="scientific">Pararhizobium mangrovi</name>
    <dbReference type="NCBI Taxonomy" id="2590452"/>
    <lineage>
        <taxon>Bacteria</taxon>
        <taxon>Pseudomonadati</taxon>
        <taxon>Pseudomonadota</taxon>
        <taxon>Alphaproteobacteria</taxon>
        <taxon>Hyphomicrobiales</taxon>
        <taxon>Rhizobiaceae</taxon>
        <taxon>Rhizobium/Agrobacterium group</taxon>
        <taxon>Pararhizobium</taxon>
    </lineage>
</organism>
<dbReference type="AlphaFoldDB" id="A0A506U445"/>
<accession>A0A506U445</accession>
<proteinExistence type="predicted"/>
<comment type="caution">
    <text evidence="3">The sequence shown here is derived from an EMBL/GenBank/DDBJ whole genome shotgun (WGS) entry which is preliminary data.</text>
</comment>
<feature type="domain" description="YspA cpYpsA-related SLOG" evidence="2">
    <location>
        <begin position="202"/>
        <end position="268"/>
    </location>
</feature>
<gene>
    <name evidence="3" type="ORF">FJU11_10870</name>
</gene>
<reference evidence="3 4" key="1">
    <citation type="submission" date="2019-06" db="EMBL/GenBank/DDBJ databases">
        <authorList>
            <person name="Li M."/>
        </authorList>
    </citation>
    <scope>NUCLEOTIDE SEQUENCE [LARGE SCALE GENOMIC DNA]</scope>
    <source>
        <strain evidence="3 4">BGMRC6574</strain>
    </source>
</reference>
<dbReference type="EMBL" id="VHLH01000019">
    <property type="protein sequence ID" value="TPW27785.1"/>
    <property type="molecule type" value="Genomic_DNA"/>
</dbReference>
<dbReference type="Proteomes" id="UP000320314">
    <property type="component" value="Unassembled WGS sequence"/>
</dbReference>
<dbReference type="InterPro" id="IPR019627">
    <property type="entry name" value="YAcAr"/>
</dbReference>
<evidence type="ECO:0000313" key="4">
    <source>
        <dbReference type="Proteomes" id="UP000320314"/>
    </source>
</evidence>
<evidence type="ECO:0000313" key="3">
    <source>
        <dbReference type="EMBL" id="TPW27785.1"/>
    </source>
</evidence>
<dbReference type="Pfam" id="PF10686">
    <property type="entry name" value="YAcAr"/>
    <property type="match status" value="1"/>
</dbReference>
<feature type="region of interest" description="Disordered" evidence="1">
    <location>
        <begin position="1"/>
        <end position="24"/>
    </location>
</feature>
<name>A0A506U445_9HYPH</name>
<keyword evidence="4" id="KW-1185">Reference proteome</keyword>